<keyword evidence="3" id="KW-1185">Reference proteome</keyword>
<feature type="region of interest" description="Disordered" evidence="1">
    <location>
        <begin position="1"/>
        <end position="89"/>
    </location>
</feature>
<sequence length="127" mass="14013">MESDKEVVNKDEESKEEATLEDKKEEAMESDKEVVNKDEESKEEATLEDKKEEAMESDKEVVNKDEEDKSYSGNAVQDVPPENITSEPDVNQLLGATHPHSCCCVCCPNGTTQPGHPSPSNGNDKTN</sequence>
<feature type="compositionally biased region" description="Basic and acidic residues" evidence="1">
    <location>
        <begin position="1"/>
        <end position="70"/>
    </location>
</feature>
<evidence type="ECO:0000313" key="2">
    <source>
        <dbReference type="EMBL" id="KAK3869108.1"/>
    </source>
</evidence>
<dbReference type="AlphaFoldDB" id="A0AAE1KCV5"/>
<accession>A0AAE1KCV5</accession>
<name>A0AAE1KCV5_PETCI</name>
<proteinExistence type="predicted"/>
<comment type="caution">
    <text evidence="2">The sequence shown here is derived from an EMBL/GenBank/DDBJ whole genome shotgun (WGS) entry which is preliminary data.</text>
</comment>
<protein>
    <submittedName>
        <fullName evidence="2">Uncharacterized protein</fullName>
    </submittedName>
</protein>
<dbReference type="EMBL" id="JAWQEG010002887">
    <property type="protein sequence ID" value="KAK3869108.1"/>
    <property type="molecule type" value="Genomic_DNA"/>
</dbReference>
<gene>
    <name evidence="2" type="ORF">Pcinc_025564</name>
</gene>
<evidence type="ECO:0000256" key="1">
    <source>
        <dbReference type="SAM" id="MobiDB-lite"/>
    </source>
</evidence>
<dbReference type="Proteomes" id="UP001286313">
    <property type="component" value="Unassembled WGS sequence"/>
</dbReference>
<feature type="compositionally biased region" description="Polar residues" evidence="1">
    <location>
        <begin position="109"/>
        <end position="127"/>
    </location>
</feature>
<feature type="region of interest" description="Disordered" evidence="1">
    <location>
        <begin position="108"/>
        <end position="127"/>
    </location>
</feature>
<reference evidence="2" key="1">
    <citation type="submission" date="2023-10" db="EMBL/GenBank/DDBJ databases">
        <title>Genome assemblies of two species of porcelain crab, Petrolisthes cinctipes and Petrolisthes manimaculis (Anomura: Porcellanidae).</title>
        <authorList>
            <person name="Angst P."/>
        </authorList>
    </citation>
    <scope>NUCLEOTIDE SEQUENCE</scope>
    <source>
        <strain evidence="2">PB745_01</strain>
        <tissue evidence="2">Gill</tissue>
    </source>
</reference>
<evidence type="ECO:0000313" key="3">
    <source>
        <dbReference type="Proteomes" id="UP001286313"/>
    </source>
</evidence>
<organism evidence="2 3">
    <name type="scientific">Petrolisthes cinctipes</name>
    <name type="common">Flat porcelain crab</name>
    <dbReference type="NCBI Taxonomy" id="88211"/>
    <lineage>
        <taxon>Eukaryota</taxon>
        <taxon>Metazoa</taxon>
        <taxon>Ecdysozoa</taxon>
        <taxon>Arthropoda</taxon>
        <taxon>Crustacea</taxon>
        <taxon>Multicrustacea</taxon>
        <taxon>Malacostraca</taxon>
        <taxon>Eumalacostraca</taxon>
        <taxon>Eucarida</taxon>
        <taxon>Decapoda</taxon>
        <taxon>Pleocyemata</taxon>
        <taxon>Anomura</taxon>
        <taxon>Galatheoidea</taxon>
        <taxon>Porcellanidae</taxon>
        <taxon>Petrolisthes</taxon>
    </lineage>
</organism>